<comment type="caution">
    <text evidence="2">The sequence shown here is derived from an EMBL/GenBank/DDBJ whole genome shotgun (WGS) entry which is preliminary data.</text>
</comment>
<organism evidence="2 3">
    <name type="scientific">Sordaria brevicollis</name>
    <dbReference type="NCBI Taxonomy" id="83679"/>
    <lineage>
        <taxon>Eukaryota</taxon>
        <taxon>Fungi</taxon>
        <taxon>Dikarya</taxon>
        <taxon>Ascomycota</taxon>
        <taxon>Pezizomycotina</taxon>
        <taxon>Sordariomycetes</taxon>
        <taxon>Sordariomycetidae</taxon>
        <taxon>Sordariales</taxon>
        <taxon>Sordariaceae</taxon>
        <taxon>Sordaria</taxon>
    </lineage>
</organism>
<dbReference type="EMBL" id="JAUTDP010000011">
    <property type="protein sequence ID" value="KAK3392399.1"/>
    <property type="molecule type" value="Genomic_DNA"/>
</dbReference>
<gene>
    <name evidence="2" type="ORF">B0T20DRAFT_488084</name>
</gene>
<reference evidence="2" key="1">
    <citation type="journal article" date="2023" name="Mol. Phylogenet. Evol.">
        <title>Genome-scale phylogeny and comparative genomics of the fungal order Sordariales.</title>
        <authorList>
            <person name="Hensen N."/>
            <person name="Bonometti L."/>
            <person name="Westerberg I."/>
            <person name="Brannstrom I.O."/>
            <person name="Guillou S."/>
            <person name="Cros-Aarteil S."/>
            <person name="Calhoun S."/>
            <person name="Haridas S."/>
            <person name="Kuo A."/>
            <person name="Mondo S."/>
            <person name="Pangilinan J."/>
            <person name="Riley R."/>
            <person name="LaButti K."/>
            <person name="Andreopoulos B."/>
            <person name="Lipzen A."/>
            <person name="Chen C."/>
            <person name="Yan M."/>
            <person name="Daum C."/>
            <person name="Ng V."/>
            <person name="Clum A."/>
            <person name="Steindorff A."/>
            <person name="Ohm R.A."/>
            <person name="Martin F."/>
            <person name="Silar P."/>
            <person name="Natvig D.O."/>
            <person name="Lalanne C."/>
            <person name="Gautier V."/>
            <person name="Ament-Velasquez S.L."/>
            <person name="Kruys A."/>
            <person name="Hutchinson M.I."/>
            <person name="Powell A.J."/>
            <person name="Barry K."/>
            <person name="Miller A.N."/>
            <person name="Grigoriev I.V."/>
            <person name="Debuchy R."/>
            <person name="Gladieux P."/>
            <person name="Hiltunen Thoren M."/>
            <person name="Johannesson H."/>
        </authorList>
    </citation>
    <scope>NUCLEOTIDE SEQUENCE</scope>
    <source>
        <strain evidence="2">FGSC 1904</strain>
    </source>
</reference>
<evidence type="ECO:0000313" key="3">
    <source>
        <dbReference type="Proteomes" id="UP001281003"/>
    </source>
</evidence>
<dbReference type="AlphaFoldDB" id="A0AAE0P2T7"/>
<feature type="compositionally biased region" description="Basic and acidic residues" evidence="1">
    <location>
        <begin position="222"/>
        <end position="234"/>
    </location>
</feature>
<feature type="compositionally biased region" description="Pro residues" evidence="1">
    <location>
        <begin position="199"/>
        <end position="211"/>
    </location>
</feature>
<reference evidence="2" key="2">
    <citation type="submission" date="2023-07" db="EMBL/GenBank/DDBJ databases">
        <authorList>
            <consortium name="Lawrence Berkeley National Laboratory"/>
            <person name="Haridas S."/>
            <person name="Hensen N."/>
            <person name="Bonometti L."/>
            <person name="Westerberg I."/>
            <person name="Brannstrom I.O."/>
            <person name="Guillou S."/>
            <person name="Cros-Aarteil S."/>
            <person name="Calhoun S."/>
            <person name="Kuo A."/>
            <person name="Mondo S."/>
            <person name="Pangilinan J."/>
            <person name="Riley R."/>
            <person name="LaButti K."/>
            <person name="Andreopoulos B."/>
            <person name="Lipzen A."/>
            <person name="Chen C."/>
            <person name="Yanf M."/>
            <person name="Daum C."/>
            <person name="Ng V."/>
            <person name="Clum A."/>
            <person name="Steindorff A."/>
            <person name="Ohm R."/>
            <person name="Martin F."/>
            <person name="Silar P."/>
            <person name="Natvig D."/>
            <person name="Lalanne C."/>
            <person name="Gautier V."/>
            <person name="Ament-velasquez S.L."/>
            <person name="Kruys A."/>
            <person name="Hutchinson M.I."/>
            <person name="Powell A.J."/>
            <person name="Barry K."/>
            <person name="Miller A.N."/>
            <person name="Grigoriev I.V."/>
            <person name="Debuchy R."/>
            <person name="Gladieux P."/>
            <person name="Thoren M.H."/>
            <person name="Johannesson H."/>
        </authorList>
    </citation>
    <scope>NUCLEOTIDE SEQUENCE</scope>
    <source>
        <strain evidence="2">FGSC 1904</strain>
    </source>
</reference>
<dbReference type="Proteomes" id="UP001281003">
    <property type="component" value="Unassembled WGS sequence"/>
</dbReference>
<evidence type="ECO:0000256" key="1">
    <source>
        <dbReference type="SAM" id="MobiDB-lite"/>
    </source>
</evidence>
<protein>
    <submittedName>
        <fullName evidence="2">Uncharacterized protein</fullName>
    </submittedName>
</protein>
<name>A0AAE0P2T7_SORBR</name>
<keyword evidence="3" id="KW-1185">Reference proteome</keyword>
<feature type="region of interest" description="Disordered" evidence="1">
    <location>
        <begin position="113"/>
        <end position="139"/>
    </location>
</feature>
<feature type="region of interest" description="Disordered" evidence="1">
    <location>
        <begin position="198"/>
        <end position="234"/>
    </location>
</feature>
<proteinExistence type="predicted"/>
<accession>A0AAE0P2T7</accession>
<evidence type="ECO:0000313" key="2">
    <source>
        <dbReference type="EMBL" id="KAK3392399.1"/>
    </source>
</evidence>
<sequence length="234" mass="26428">MDVSLLISSVIAVGLDAHAHCFTGIVLCYVCYLWNVSTILQFMGRLYHPPKLLPHLPPLVPSPAPHAPHAPTLQPHPNQPLCLKILGQQKRGRHCAGVPEKRIRRAPAEYLRPPATTSHSRSEEFSVFGPSSTPTSRRPFGKRIAYAKGCAEPEVEGIFNNKAEVSYRNRFEKRRHFWRGWKQEGLQGPQCLHLRLRLPLPPHPPTPPSPARPTVINRRPKTYVDEVKPLRRGD</sequence>